<reference evidence="2 3" key="1">
    <citation type="submission" date="2016-11" db="EMBL/GenBank/DDBJ databases">
        <title>The macronuclear genome of Stentor coeruleus: a giant cell with tiny introns.</title>
        <authorList>
            <person name="Slabodnick M."/>
            <person name="Ruby J.G."/>
            <person name="Reiff S.B."/>
            <person name="Swart E.C."/>
            <person name="Gosai S."/>
            <person name="Prabakaran S."/>
            <person name="Witkowska E."/>
            <person name="Larue G.E."/>
            <person name="Fisher S."/>
            <person name="Freeman R.M."/>
            <person name="Gunawardena J."/>
            <person name="Chu W."/>
            <person name="Stover N.A."/>
            <person name="Gregory B.D."/>
            <person name="Nowacki M."/>
            <person name="Derisi J."/>
            <person name="Roy S.W."/>
            <person name="Marshall W.F."/>
            <person name="Sood P."/>
        </authorList>
    </citation>
    <scope>NUCLEOTIDE SEQUENCE [LARGE SCALE GENOMIC DNA]</scope>
    <source>
        <strain evidence="2">WM001</strain>
    </source>
</reference>
<dbReference type="EMBL" id="MPUH01000270">
    <property type="protein sequence ID" value="OMJ84421.1"/>
    <property type="molecule type" value="Genomic_DNA"/>
</dbReference>
<feature type="domain" description="Glutamine amidotransferase" evidence="1">
    <location>
        <begin position="180"/>
        <end position="318"/>
    </location>
</feature>
<accession>A0A1R2C623</accession>
<dbReference type="PANTHER" id="PTHR42695:SF5">
    <property type="entry name" value="GLUTAMINE AMIDOTRANSFERASE YLR126C-RELATED"/>
    <property type="match status" value="1"/>
</dbReference>
<dbReference type="SUPFAM" id="SSF52317">
    <property type="entry name" value="Class I glutamine amidotransferase-like"/>
    <property type="match status" value="1"/>
</dbReference>
<dbReference type="InterPro" id="IPR044992">
    <property type="entry name" value="ChyE-like"/>
</dbReference>
<dbReference type="AlphaFoldDB" id="A0A1R2C623"/>
<dbReference type="GO" id="GO:0005829">
    <property type="term" value="C:cytosol"/>
    <property type="evidence" value="ECO:0007669"/>
    <property type="project" value="TreeGrafter"/>
</dbReference>
<dbReference type="InterPro" id="IPR017926">
    <property type="entry name" value="GATASE"/>
</dbReference>
<dbReference type="Proteomes" id="UP000187209">
    <property type="component" value="Unassembled WGS sequence"/>
</dbReference>
<dbReference type="Gene3D" id="3.40.50.880">
    <property type="match status" value="1"/>
</dbReference>
<dbReference type="InterPro" id="IPR029062">
    <property type="entry name" value="Class_I_gatase-like"/>
</dbReference>
<evidence type="ECO:0000259" key="1">
    <source>
        <dbReference type="Pfam" id="PF00117"/>
    </source>
</evidence>
<dbReference type="OrthoDB" id="287637at2759"/>
<proteinExistence type="predicted"/>
<comment type="caution">
    <text evidence="2">The sequence shown here is derived from an EMBL/GenBank/DDBJ whole genome shotgun (WGS) entry which is preliminary data.</text>
</comment>
<organism evidence="2 3">
    <name type="scientific">Stentor coeruleus</name>
    <dbReference type="NCBI Taxonomy" id="5963"/>
    <lineage>
        <taxon>Eukaryota</taxon>
        <taxon>Sar</taxon>
        <taxon>Alveolata</taxon>
        <taxon>Ciliophora</taxon>
        <taxon>Postciliodesmatophora</taxon>
        <taxon>Heterotrichea</taxon>
        <taxon>Heterotrichida</taxon>
        <taxon>Stentoridae</taxon>
        <taxon>Stentor</taxon>
    </lineage>
</organism>
<name>A0A1R2C623_9CILI</name>
<dbReference type="Pfam" id="PF00117">
    <property type="entry name" value="GATase"/>
    <property type="match status" value="1"/>
</dbReference>
<keyword evidence="3" id="KW-1185">Reference proteome</keyword>
<protein>
    <recommendedName>
        <fullName evidence="1">Glutamine amidotransferase domain-containing protein</fullName>
    </recommendedName>
</protein>
<sequence>MEVVPYLFSQRAMGIGKNLIMQISDSTVNWAFAAGACLWQEFYGASEDDVDKLKLCYTPEYCKLLRHIAIHGFTIENTLFIPIPSFFPDKFSHQLPSPTISQDLFQSRFSLAEEHNYIQKPLDSSGFLGFEEPEFLLFLLEDYNPWPGNEEALYGGFFKQGLEKWNIYYLSRDEYPTEKALQSAKAIVSNGAKYSANDDFPWINYFNNLLQKIDLENRQRIVGICLAHQIAGKAFGGTVTQNPCGRFLYHIETIRALNNWNNKLGLPETLKIHECHRDCVNLIPEKAQIIYGSDTCKAEIMAIGQNILMSQCHPEFTSYFVRHFHADYVFGGEDEDREKLEIALKDAENIRTDSDVVMNFFNDFLRKKINLL</sequence>
<evidence type="ECO:0000313" key="2">
    <source>
        <dbReference type="EMBL" id="OMJ84421.1"/>
    </source>
</evidence>
<dbReference type="PROSITE" id="PS51273">
    <property type="entry name" value="GATASE_TYPE_1"/>
    <property type="match status" value="1"/>
</dbReference>
<dbReference type="PANTHER" id="PTHR42695">
    <property type="entry name" value="GLUTAMINE AMIDOTRANSFERASE YLR126C-RELATED"/>
    <property type="match status" value="1"/>
</dbReference>
<gene>
    <name evidence="2" type="ORF">SteCoe_14499</name>
</gene>
<evidence type="ECO:0000313" key="3">
    <source>
        <dbReference type="Proteomes" id="UP000187209"/>
    </source>
</evidence>